<organism evidence="9">
    <name type="scientific">Lichtheimia ramosa</name>
    <dbReference type="NCBI Taxonomy" id="688394"/>
    <lineage>
        <taxon>Eukaryota</taxon>
        <taxon>Fungi</taxon>
        <taxon>Fungi incertae sedis</taxon>
        <taxon>Mucoromycota</taxon>
        <taxon>Mucoromycotina</taxon>
        <taxon>Mucoromycetes</taxon>
        <taxon>Mucorales</taxon>
        <taxon>Lichtheimiaceae</taxon>
        <taxon>Lichtheimia</taxon>
    </lineage>
</organism>
<keyword evidence="2" id="KW-0813">Transport</keyword>
<feature type="transmembrane region" description="Helical" evidence="7">
    <location>
        <begin position="97"/>
        <end position="118"/>
    </location>
</feature>
<evidence type="ECO:0000256" key="5">
    <source>
        <dbReference type="ARBA" id="ARBA00023136"/>
    </source>
</evidence>
<dbReference type="PROSITE" id="PS50850">
    <property type="entry name" value="MFS"/>
    <property type="match status" value="1"/>
</dbReference>
<dbReference type="Gene3D" id="1.20.1250.20">
    <property type="entry name" value="MFS general substrate transporter like domains"/>
    <property type="match status" value="2"/>
</dbReference>
<dbReference type="GO" id="GO:0016020">
    <property type="term" value="C:membrane"/>
    <property type="evidence" value="ECO:0007669"/>
    <property type="project" value="UniProtKB-SubCell"/>
</dbReference>
<feature type="transmembrane region" description="Helical" evidence="7">
    <location>
        <begin position="413"/>
        <end position="435"/>
    </location>
</feature>
<name>A0A077WR84_9FUNG</name>
<dbReference type="EMBL" id="LK023335">
    <property type="protein sequence ID" value="CDS10111.1"/>
    <property type="molecule type" value="Genomic_DNA"/>
</dbReference>
<dbReference type="InterPro" id="IPR020846">
    <property type="entry name" value="MFS_dom"/>
</dbReference>
<evidence type="ECO:0000256" key="3">
    <source>
        <dbReference type="ARBA" id="ARBA00022692"/>
    </source>
</evidence>
<feature type="transmembrane region" description="Helical" evidence="7">
    <location>
        <begin position="353"/>
        <end position="372"/>
    </location>
</feature>
<feature type="transmembrane region" description="Helical" evidence="7">
    <location>
        <begin position="288"/>
        <end position="311"/>
    </location>
</feature>
<dbReference type="PANTHER" id="PTHR43791">
    <property type="entry name" value="PERMEASE-RELATED"/>
    <property type="match status" value="1"/>
</dbReference>
<protein>
    <recommendedName>
        <fullName evidence="8">Major facilitator superfamily (MFS) profile domain-containing protein</fullName>
    </recommendedName>
</protein>
<comment type="subcellular location">
    <subcellularLocation>
        <location evidence="1">Membrane</location>
        <topology evidence="1">Multi-pass membrane protein</topology>
    </subcellularLocation>
</comment>
<dbReference type="AlphaFoldDB" id="A0A077WR84"/>
<feature type="domain" description="Major facilitator superfamily (MFS) profile" evidence="8">
    <location>
        <begin position="59"/>
        <end position="470"/>
    </location>
</feature>
<keyword evidence="5 7" id="KW-0472">Membrane</keyword>
<keyword evidence="3 7" id="KW-0812">Transmembrane</keyword>
<gene>
    <name evidence="9" type="ORF">LRAMOSA02788</name>
</gene>
<proteinExistence type="predicted"/>
<feature type="transmembrane region" description="Helical" evidence="7">
    <location>
        <begin position="155"/>
        <end position="176"/>
    </location>
</feature>
<feature type="transmembrane region" description="Helical" evidence="7">
    <location>
        <begin position="317"/>
        <end position="341"/>
    </location>
</feature>
<dbReference type="SUPFAM" id="SSF103473">
    <property type="entry name" value="MFS general substrate transporter"/>
    <property type="match status" value="1"/>
</dbReference>
<evidence type="ECO:0000256" key="4">
    <source>
        <dbReference type="ARBA" id="ARBA00022989"/>
    </source>
</evidence>
<accession>A0A077WR84</accession>
<evidence type="ECO:0000259" key="8">
    <source>
        <dbReference type="PROSITE" id="PS50850"/>
    </source>
</evidence>
<keyword evidence="4 7" id="KW-1133">Transmembrane helix</keyword>
<reference evidence="9" key="1">
    <citation type="journal article" date="2014" name="Genome Announc.">
        <title>De novo whole-genome sequence and genome annotation of Lichtheimia ramosa.</title>
        <authorList>
            <person name="Linde J."/>
            <person name="Schwartze V."/>
            <person name="Binder U."/>
            <person name="Lass-Florl C."/>
            <person name="Voigt K."/>
            <person name="Horn F."/>
        </authorList>
    </citation>
    <scope>NUCLEOTIDE SEQUENCE</scope>
    <source>
        <strain evidence="9">JMRC FSU:6197</strain>
    </source>
</reference>
<evidence type="ECO:0000313" key="9">
    <source>
        <dbReference type="EMBL" id="CDS10111.1"/>
    </source>
</evidence>
<dbReference type="FunFam" id="1.20.1250.20:FF:000013">
    <property type="entry name" value="MFS general substrate transporter"/>
    <property type="match status" value="1"/>
</dbReference>
<feature type="transmembrane region" description="Helical" evidence="7">
    <location>
        <begin position="441"/>
        <end position="465"/>
    </location>
</feature>
<evidence type="ECO:0000256" key="2">
    <source>
        <dbReference type="ARBA" id="ARBA00022448"/>
    </source>
</evidence>
<feature type="transmembrane region" description="Helical" evidence="7">
    <location>
        <begin position="188"/>
        <end position="207"/>
    </location>
</feature>
<dbReference type="PANTHER" id="PTHR43791:SF36">
    <property type="entry name" value="TRANSPORTER, PUTATIVE (AFU_ORTHOLOGUE AFUA_6G08340)-RELATED"/>
    <property type="match status" value="1"/>
</dbReference>
<dbReference type="GO" id="GO:0022857">
    <property type="term" value="F:transmembrane transporter activity"/>
    <property type="evidence" value="ECO:0007669"/>
    <property type="project" value="InterPro"/>
</dbReference>
<evidence type="ECO:0000256" key="7">
    <source>
        <dbReference type="SAM" id="Phobius"/>
    </source>
</evidence>
<evidence type="ECO:0000256" key="6">
    <source>
        <dbReference type="SAM" id="MobiDB-lite"/>
    </source>
</evidence>
<feature type="transmembrane region" description="Helical" evidence="7">
    <location>
        <begin position="378"/>
        <end position="401"/>
    </location>
</feature>
<feature type="region of interest" description="Disordered" evidence="6">
    <location>
        <begin position="472"/>
        <end position="504"/>
    </location>
</feature>
<dbReference type="OrthoDB" id="2985014at2759"/>
<feature type="transmembrane region" description="Helical" evidence="7">
    <location>
        <begin position="219"/>
        <end position="239"/>
    </location>
</feature>
<feature type="transmembrane region" description="Helical" evidence="7">
    <location>
        <begin position="57"/>
        <end position="77"/>
    </location>
</feature>
<feature type="transmembrane region" description="Helical" evidence="7">
    <location>
        <begin position="125"/>
        <end position="149"/>
    </location>
</feature>
<dbReference type="Pfam" id="PF07690">
    <property type="entry name" value="MFS_1"/>
    <property type="match status" value="1"/>
</dbReference>
<dbReference type="InterPro" id="IPR011701">
    <property type="entry name" value="MFS"/>
</dbReference>
<dbReference type="InterPro" id="IPR036259">
    <property type="entry name" value="MFS_trans_sf"/>
</dbReference>
<sequence length="504" mass="56643">MLSKTMTRTPEDTKTQHEQVADVEQMSMDGSTPMATEPGDKEQRAMMEKKLLQKMDLRIIVPMSTLSFLIFLDRAIISNAKLGGIIEDLNLTSTEFSWALSILYFGYFLFDIPSNIVLRKWVASYWLSLLTLFCGIVTMCMASCTNFAGLMVTRFLLGAIQTGFISGGLYFLSIWYTRDEYGKRASHFMGWATISGASSGLISYGISMISTSSLNTWQWLFLIQGAPTVLVSCFTLWYIPVKPETAKFMTEEERVLEMERLAIDQNITIDQSWSWEIASTVAKDWKTYMYTIICLFSTIALQGVTLTLPSIVAGMGAWSTVVSQALTTPPYVMAFIGTLIVGWTSDRFYDRSLHLIATSLIGIVGYLLLMFIDESLVGVRYFAVCLCTIATYANTTIKFSWFENNFSGLTRRAIASATILSISNIGGVVGSFIYYDPPFYFAGNTITFCCFTAHAITVVIMRILLDRENKRRAKMTPEQRQEEITKHGGESLAGDRHPDFRYVL</sequence>
<evidence type="ECO:0000256" key="1">
    <source>
        <dbReference type="ARBA" id="ARBA00004141"/>
    </source>
</evidence>